<evidence type="ECO:0000313" key="2">
    <source>
        <dbReference type="Proteomes" id="UP000187486"/>
    </source>
</evidence>
<dbReference type="InterPro" id="IPR006311">
    <property type="entry name" value="TAT_signal"/>
</dbReference>
<dbReference type="EMBL" id="MQUQ01000001">
    <property type="protein sequence ID" value="OLZ57405.1"/>
    <property type="molecule type" value="Genomic_DNA"/>
</dbReference>
<organism evidence="1 2">
    <name type="scientific">Amycolatopsis coloradensis</name>
    <dbReference type="NCBI Taxonomy" id="76021"/>
    <lineage>
        <taxon>Bacteria</taxon>
        <taxon>Bacillati</taxon>
        <taxon>Actinomycetota</taxon>
        <taxon>Actinomycetes</taxon>
        <taxon>Pseudonocardiales</taxon>
        <taxon>Pseudonocardiaceae</taxon>
        <taxon>Amycolatopsis</taxon>
    </lineage>
</organism>
<dbReference type="STRING" id="76021.BS329_01665"/>
<evidence type="ECO:0008006" key="3">
    <source>
        <dbReference type="Google" id="ProtNLM"/>
    </source>
</evidence>
<accession>A0A1R0L3Y3</accession>
<dbReference type="AlphaFoldDB" id="A0A1R0L3Y3"/>
<sequence>MPQSRVRGRTRRKLFAGVLVAGLTGMAVLLAGLSQGALAASFAVSGTSFKISADRLQGTGFVQFGGVDSGGGAAHPVATSAFRTVVLDNFCQSVSLRSLPLVGDVTLRIASTGEEGMAATNIVLGVAELSGDLTLENPQIGVDAGQVSKGPAGVVGQPGGFAQQADRAAIAMPRMAAWSAAAYTLRLKNSKLTLHTDAGECY</sequence>
<name>A0A1R0L3Y3_9PSEU</name>
<dbReference type="OrthoDB" id="4238587at2"/>
<protein>
    <recommendedName>
        <fullName evidence="3">Cholesterol esterase</fullName>
    </recommendedName>
</protein>
<evidence type="ECO:0000313" key="1">
    <source>
        <dbReference type="EMBL" id="OLZ57405.1"/>
    </source>
</evidence>
<dbReference type="Proteomes" id="UP000187486">
    <property type="component" value="Unassembled WGS sequence"/>
</dbReference>
<dbReference type="InterPro" id="IPR046198">
    <property type="entry name" value="DUF6230"/>
</dbReference>
<reference evidence="1 2" key="1">
    <citation type="submission" date="2016-01" db="EMBL/GenBank/DDBJ databases">
        <title>Amycolatopsis coloradensis genome sequencing and assembly.</title>
        <authorList>
            <person name="Mayilraj S."/>
        </authorList>
    </citation>
    <scope>NUCLEOTIDE SEQUENCE [LARGE SCALE GENOMIC DNA]</scope>
    <source>
        <strain evidence="1 2">DSM 44225</strain>
    </source>
</reference>
<comment type="caution">
    <text evidence="1">The sequence shown here is derived from an EMBL/GenBank/DDBJ whole genome shotgun (WGS) entry which is preliminary data.</text>
</comment>
<dbReference type="PROSITE" id="PS51318">
    <property type="entry name" value="TAT"/>
    <property type="match status" value="1"/>
</dbReference>
<dbReference type="Pfam" id="PF19741">
    <property type="entry name" value="DUF6230"/>
    <property type="match status" value="1"/>
</dbReference>
<gene>
    <name evidence="1" type="ORF">BS329_01665</name>
</gene>
<keyword evidence="2" id="KW-1185">Reference proteome</keyword>
<proteinExistence type="predicted"/>